<accession>A0A8H6HBH0</accession>
<feature type="region of interest" description="Disordered" evidence="1">
    <location>
        <begin position="1034"/>
        <end position="1090"/>
    </location>
</feature>
<dbReference type="Proteomes" id="UP000521943">
    <property type="component" value="Unassembled WGS sequence"/>
</dbReference>
<feature type="compositionally biased region" description="Acidic residues" evidence="1">
    <location>
        <begin position="660"/>
        <end position="673"/>
    </location>
</feature>
<dbReference type="InterPro" id="IPR012337">
    <property type="entry name" value="RNaseH-like_sf"/>
</dbReference>
<name>A0A8H6HBH0_9AGAR</name>
<evidence type="ECO:0000256" key="1">
    <source>
        <dbReference type="SAM" id="MobiDB-lite"/>
    </source>
</evidence>
<feature type="domain" description="3'-5' exonuclease" evidence="2">
    <location>
        <begin position="459"/>
        <end position="524"/>
    </location>
</feature>
<dbReference type="Pfam" id="PF01612">
    <property type="entry name" value="DNA_pol_A_exo1"/>
    <property type="match status" value="1"/>
</dbReference>
<feature type="compositionally biased region" description="Pro residues" evidence="1">
    <location>
        <begin position="47"/>
        <end position="59"/>
    </location>
</feature>
<protein>
    <recommendedName>
        <fullName evidence="2">3'-5' exonuclease domain-containing protein</fullName>
    </recommendedName>
</protein>
<dbReference type="InterPro" id="IPR036397">
    <property type="entry name" value="RNaseH_sf"/>
</dbReference>
<feature type="compositionally biased region" description="Low complexity" evidence="1">
    <location>
        <begin position="77"/>
        <end position="93"/>
    </location>
</feature>
<dbReference type="GO" id="GO:0006139">
    <property type="term" value="P:nucleobase-containing compound metabolic process"/>
    <property type="evidence" value="ECO:0007669"/>
    <property type="project" value="InterPro"/>
</dbReference>
<feature type="compositionally biased region" description="Polar residues" evidence="1">
    <location>
        <begin position="192"/>
        <end position="201"/>
    </location>
</feature>
<feature type="region of interest" description="Disordered" evidence="1">
    <location>
        <begin position="19"/>
        <end position="215"/>
    </location>
</feature>
<keyword evidence="4" id="KW-1185">Reference proteome</keyword>
<evidence type="ECO:0000313" key="3">
    <source>
        <dbReference type="EMBL" id="KAF6744000.1"/>
    </source>
</evidence>
<dbReference type="SUPFAM" id="SSF53098">
    <property type="entry name" value="Ribonuclease H-like"/>
    <property type="match status" value="1"/>
</dbReference>
<feature type="region of interest" description="Disordered" evidence="1">
    <location>
        <begin position="653"/>
        <end position="686"/>
    </location>
</feature>
<feature type="compositionally biased region" description="Acidic residues" evidence="1">
    <location>
        <begin position="149"/>
        <end position="164"/>
    </location>
</feature>
<feature type="compositionally biased region" description="Pro residues" evidence="1">
    <location>
        <begin position="171"/>
        <end position="181"/>
    </location>
</feature>
<dbReference type="GO" id="GO:0003676">
    <property type="term" value="F:nucleic acid binding"/>
    <property type="evidence" value="ECO:0007669"/>
    <property type="project" value="InterPro"/>
</dbReference>
<evidence type="ECO:0000259" key="2">
    <source>
        <dbReference type="Pfam" id="PF01612"/>
    </source>
</evidence>
<dbReference type="OrthoDB" id="1920326at2759"/>
<comment type="caution">
    <text evidence="3">The sequence shown here is derived from an EMBL/GenBank/DDBJ whole genome shotgun (WGS) entry which is preliminary data.</text>
</comment>
<dbReference type="GO" id="GO:0008408">
    <property type="term" value="F:3'-5' exonuclease activity"/>
    <property type="evidence" value="ECO:0007669"/>
    <property type="project" value="InterPro"/>
</dbReference>
<gene>
    <name evidence="3" type="ORF">DFP72DRAFT_858146</name>
</gene>
<dbReference type="PANTHER" id="PTHR24216">
    <property type="entry name" value="PAXILLIN-RELATED"/>
    <property type="match status" value="1"/>
</dbReference>
<dbReference type="EMBL" id="JACGCI010000131">
    <property type="protein sequence ID" value="KAF6744000.1"/>
    <property type="molecule type" value="Genomic_DNA"/>
</dbReference>
<proteinExistence type="predicted"/>
<feature type="region of interest" description="Disordered" evidence="1">
    <location>
        <begin position="1105"/>
        <end position="1138"/>
    </location>
</feature>
<dbReference type="AlphaFoldDB" id="A0A8H6HBH0"/>
<feature type="region of interest" description="Disordered" evidence="1">
    <location>
        <begin position="603"/>
        <end position="630"/>
    </location>
</feature>
<reference evidence="3 4" key="1">
    <citation type="submission" date="2020-07" db="EMBL/GenBank/DDBJ databases">
        <title>Comparative genomics of pyrophilous fungi reveals a link between fire events and developmental genes.</title>
        <authorList>
            <consortium name="DOE Joint Genome Institute"/>
            <person name="Steindorff A.S."/>
            <person name="Carver A."/>
            <person name="Calhoun S."/>
            <person name="Stillman K."/>
            <person name="Liu H."/>
            <person name="Lipzen A."/>
            <person name="Pangilinan J."/>
            <person name="Labutti K."/>
            <person name="Bruns T.D."/>
            <person name="Grigoriev I.V."/>
        </authorList>
    </citation>
    <scope>NUCLEOTIDE SEQUENCE [LARGE SCALE GENOMIC DNA]</scope>
    <source>
        <strain evidence="3 4">CBS 144469</strain>
    </source>
</reference>
<dbReference type="Gene3D" id="3.30.420.10">
    <property type="entry name" value="Ribonuclease H-like superfamily/Ribonuclease H"/>
    <property type="match status" value="1"/>
</dbReference>
<feature type="compositionally biased region" description="Basic residues" evidence="1">
    <location>
        <begin position="1119"/>
        <end position="1128"/>
    </location>
</feature>
<feature type="compositionally biased region" description="Polar residues" evidence="1">
    <location>
        <begin position="98"/>
        <end position="116"/>
    </location>
</feature>
<feature type="compositionally biased region" description="Polar residues" evidence="1">
    <location>
        <begin position="20"/>
        <end position="39"/>
    </location>
</feature>
<feature type="compositionally biased region" description="Polar residues" evidence="1">
    <location>
        <begin position="607"/>
        <end position="618"/>
    </location>
</feature>
<dbReference type="PANTHER" id="PTHR24216:SF8">
    <property type="entry name" value="PAXILLIN, ISOFORM F"/>
    <property type="match status" value="1"/>
</dbReference>
<evidence type="ECO:0000313" key="4">
    <source>
        <dbReference type="Proteomes" id="UP000521943"/>
    </source>
</evidence>
<organism evidence="3 4">
    <name type="scientific">Ephemerocybe angulata</name>
    <dbReference type="NCBI Taxonomy" id="980116"/>
    <lineage>
        <taxon>Eukaryota</taxon>
        <taxon>Fungi</taxon>
        <taxon>Dikarya</taxon>
        <taxon>Basidiomycota</taxon>
        <taxon>Agaricomycotina</taxon>
        <taxon>Agaricomycetes</taxon>
        <taxon>Agaricomycetidae</taxon>
        <taxon>Agaricales</taxon>
        <taxon>Agaricineae</taxon>
        <taxon>Psathyrellaceae</taxon>
        <taxon>Ephemerocybe</taxon>
    </lineage>
</organism>
<sequence length="1193" mass="130880">MTAKERFEGKSCCRIWVIRSNPSTSRPVPASSQLQAQLRPSSEAPAGPLPPSLSLPLPAPTEHRPQPLGSPDPTPETSDSLTGGGVLSSSTSPPLAPQSPNRTLGASATQQSTTHNDPSESDTADLKSQADGNGLGNDLDDLGGREEEAHEDGDGEAMVDEATAEGESPQPRIPHPTPPPGFSKLSRRPDASLSSRNSVSKVQGPVAAAHPHSKAAPHRRVLLVDRLPVQVLPLQIGCAWLGRAFDSFNLRFEDCTPMGYHGYVPSGQYIREMFDVMIEEHRDEYHQHMAMLPLTIAAADHSHKLTKQILRVGGQEALIGVHCITNKFSEIRACHLVTTKGHLQTELALKGVKESLEGYEHEMPQVFFIDNMADKGLLEEVFPSLTEDVVPADKYGHLDELQVPDDVHVFVKEIATAIDLAIESILDVLDSDGAGQLVVGFDTEQVKRTGKTAIAQVAYKKQIYILQDVGLADLSAIFLRKRINKNVSEWISERWEDDALTDRQKRYAAVDTYASLHIYDEISKFSPPALVSDTMVPTPATPVLLYAPDKSKVIAVGEISLHSLGNTFNNIQLNPGIMVIDVSYVILPGAKATFHPYEPETTCVHPASTTGNAQSPQHAQPHPASGSSLPGQEIVNIEAALDSVGAVEENKGTPLGDLILDGDPDTQEDDDEVSAQNSDADTSGYARDEVSAAEGAKILEDVPAVFHTVICSRVLKEVFHLFNQFYILVKHGLQLAFVRALHDALFLFNEDDVHAIDNWAKLQKPSLSFARLLIIRAKWVSQRAPLFNTNNWKVSKNILDLVYHRYVSDPPGVPLYSEHPDSEISVLPVYQCFHGTNCTEGAVHTHLRSHLPSSGTSIRHVEAALDDFTLIHNITNGAYNRTGRCYRGHFSLWIINELQDLSISLREVLTEPCKFPGHVNGTYYTPTSEHIGILLVPPATRTDDGMHKYSPSMDGRWKHHHLAMLQGVSKAVLPVHTDQERDLFHTLMQAHPTFSTPNGEPNWKEDQGNPLTYQGERERLRALLAVPVEHPTILTRRRDNSANSIEAGRGLRTSTSDPSPMDIDDNGAGNTAPSSSSPMDPPGPAQPSNVRKELQIPTVPESLQSIAGGLEPAPNAPRRTARERRRGVSARMPVRTVESETVRDETLTDLGRNAGRHGINVAQRDYQEKQGIDRGDPLMHFITSRHQTEPDRI</sequence>
<dbReference type="InterPro" id="IPR002562">
    <property type="entry name" value="3'-5'_exonuclease_dom"/>
</dbReference>